<dbReference type="InterPro" id="IPR051083">
    <property type="entry name" value="GrpII_Intron_Splice-Mob/Def"/>
</dbReference>
<evidence type="ECO:0000313" key="11">
    <source>
        <dbReference type="EMBL" id="MDH2135067.1"/>
    </source>
</evidence>
<dbReference type="Proteomes" id="UP001162318">
    <property type="component" value="Unassembled WGS sequence"/>
</dbReference>
<dbReference type="GO" id="GO:0046872">
    <property type="term" value="F:metal ion binding"/>
    <property type="evidence" value="ECO:0007669"/>
    <property type="project" value="UniProtKB-KW"/>
</dbReference>
<dbReference type="CDD" id="cd03487">
    <property type="entry name" value="RT_Bac_retron_II"/>
    <property type="match status" value="1"/>
</dbReference>
<evidence type="ECO:0000256" key="9">
    <source>
        <dbReference type="ARBA" id="ARBA00048173"/>
    </source>
</evidence>
<reference evidence="11" key="1">
    <citation type="submission" date="2022-09" db="EMBL/GenBank/DDBJ databases">
        <title>Intensive care unit water sources are persistently colonized with multi-drug resistant bacteria and are the site of extensive horizontal gene transfer of antibiotic resistance genes.</title>
        <authorList>
            <person name="Diorio-Toth L."/>
        </authorList>
    </citation>
    <scope>NUCLEOTIDE SEQUENCE</scope>
    <source>
        <strain evidence="11">GD03659</strain>
    </source>
</reference>
<evidence type="ECO:0000256" key="3">
    <source>
        <dbReference type="ARBA" id="ARBA00022695"/>
    </source>
</evidence>
<dbReference type="InterPro" id="IPR000123">
    <property type="entry name" value="Reverse_transcriptase_msDNA"/>
</dbReference>
<comment type="similarity">
    <text evidence="8">Belongs to the bacterial reverse transcriptase family.</text>
</comment>
<proteinExistence type="inferred from homology"/>
<dbReference type="InterPro" id="IPR000477">
    <property type="entry name" value="RT_dom"/>
</dbReference>
<name>A0AA42X374_SPHYA</name>
<dbReference type="InterPro" id="IPR043502">
    <property type="entry name" value="DNA/RNA_pol_sf"/>
</dbReference>
<comment type="catalytic activity">
    <reaction evidence="9">
        <text>DNA(n) + a 2'-deoxyribonucleoside 5'-triphosphate = DNA(n+1) + diphosphate</text>
        <dbReference type="Rhea" id="RHEA:22508"/>
        <dbReference type="Rhea" id="RHEA-COMP:17339"/>
        <dbReference type="Rhea" id="RHEA-COMP:17340"/>
        <dbReference type="ChEBI" id="CHEBI:33019"/>
        <dbReference type="ChEBI" id="CHEBI:61560"/>
        <dbReference type="ChEBI" id="CHEBI:173112"/>
        <dbReference type="EC" id="2.7.7.49"/>
    </reaction>
</comment>
<keyword evidence="5" id="KW-0460">Magnesium</keyword>
<dbReference type="EC" id="2.7.7.49" evidence="1"/>
<gene>
    <name evidence="11" type="ORF">N5J77_28475</name>
</gene>
<evidence type="ECO:0000259" key="10">
    <source>
        <dbReference type="PROSITE" id="PS50878"/>
    </source>
</evidence>
<dbReference type="SUPFAM" id="SSF56672">
    <property type="entry name" value="DNA/RNA polymerases"/>
    <property type="match status" value="1"/>
</dbReference>
<evidence type="ECO:0000256" key="7">
    <source>
        <dbReference type="ARBA" id="ARBA00023118"/>
    </source>
</evidence>
<dbReference type="GO" id="GO:0003964">
    <property type="term" value="F:RNA-directed DNA polymerase activity"/>
    <property type="evidence" value="ECO:0007669"/>
    <property type="project" value="UniProtKB-KW"/>
</dbReference>
<dbReference type="GO" id="GO:0051607">
    <property type="term" value="P:defense response to virus"/>
    <property type="evidence" value="ECO:0007669"/>
    <property type="project" value="UniProtKB-KW"/>
</dbReference>
<feature type="domain" description="Reverse transcriptase" evidence="10">
    <location>
        <begin position="58"/>
        <end position="307"/>
    </location>
</feature>
<evidence type="ECO:0000313" key="12">
    <source>
        <dbReference type="Proteomes" id="UP001162318"/>
    </source>
</evidence>
<organism evidence="11 12">
    <name type="scientific">Sphingobium yanoikuyae</name>
    <name type="common">Sphingomonas yanoikuyae</name>
    <dbReference type="NCBI Taxonomy" id="13690"/>
    <lineage>
        <taxon>Bacteria</taxon>
        <taxon>Pseudomonadati</taxon>
        <taxon>Pseudomonadota</taxon>
        <taxon>Alphaproteobacteria</taxon>
        <taxon>Sphingomonadales</taxon>
        <taxon>Sphingomonadaceae</taxon>
        <taxon>Sphingobium</taxon>
    </lineage>
</organism>
<evidence type="ECO:0000256" key="4">
    <source>
        <dbReference type="ARBA" id="ARBA00022723"/>
    </source>
</evidence>
<comment type="caution">
    <text evidence="11">The sequence shown here is derived from an EMBL/GenBank/DDBJ whole genome shotgun (WGS) entry which is preliminary data.</text>
</comment>
<keyword evidence="7" id="KW-0051">Antiviral defense</keyword>
<accession>A0AA42X374</accession>
<evidence type="ECO:0000256" key="1">
    <source>
        <dbReference type="ARBA" id="ARBA00012493"/>
    </source>
</evidence>
<keyword evidence="2" id="KW-0808">Transferase</keyword>
<dbReference type="PROSITE" id="PS50878">
    <property type="entry name" value="RT_POL"/>
    <property type="match status" value="1"/>
</dbReference>
<evidence type="ECO:0000256" key="8">
    <source>
        <dbReference type="ARBA" id="ARBA00034120"/>
    </source>
</evidence>
<keyword evidence="3" id="KW-0548">Nucleotidyltransferase</keyword>
<dbReference type="RefSeq" id="WP_278394129.1">
    <property type="nucleotide sequence ID" value="NZ_DALYQB010000034.1"/>
</dbReference>
<evidence type="ECO:0000256" key="6">
    <source>
        <dbReference type="ARBA" id="ARBA00022918"/>
    </source>
</evidence>
<dbReference type="Pfam" id="PF00078">
    <property type="entry name" value="RVT_1"/>
    <property type="match status" value="1"/>
</dbReference>
<evidence type="ECO:0000256" key="5">
    <source>
        <dbReference type="ARBA" id="ARBA00022842"/>
    </source>
</evidence>
<dbReference type="PANTHER" id="PTHR34047">
    <property type="entry name" value="NUCLEAR INTRON MATURASE 1, MITOCHONDRIAL-RELATED"/>
    <property type="match status" value="1"/>
</dbReference>
<protein>
    <recommendedName>
        <fullName evidence="1">RNA-directed DNA polymerase</fullName>
        <ecNumber evidence="1">2.7.7.49</ecNumber>
    </recommendedName>
</protein>
<sequence>MAHPWDPQTFIAGARLAGRSEVTIQACQAAAIAIKRTHPDLPVILTLNHLAHLADVNADFLQEVAHRKIDPYRVFRVKKRGVANLVPAQPRRYRTICVPEPRLMRVQRWIAQNILQVMPSHMASFAFTKNRDLKGAAEMHVNAKWVVKMDVRQFFESIPEAAVYRVFRTFGYGALLSFQMARLCTRRPDHHRRDTRALLGRGGQRPYRSHPMGHLPQGAPSSPMLANRAVEALDYRLESLAIRAGWTYTRYADDLAFSRTTDATRGEAMKLVKLAELSLQIHGLVVHRQKTSILSPGSRKILLGMLVDTGKPRLTKAFRNNIETHLYALTHKKIGAEKHRTKRGFSSLIGMRRHILGLIAYAHQVDEDYAATLYTKANSVDWTR</sequence>
<keyword evidence="6 11" id="KW-0695">RNA-directed DNA polymerase</keyword>
<dbReference type="AlphaFoldDB" id="A0AA42X374"/>
<keyword evidence="4" id="KW-0479">Metal-binding</keyword>
<dbReference type="PANTHER" id="PTHR34047:SF7">
    <property type="entry name" value="RNA-DIRECTED DNA POLYMERASE"/>
    <property type="match status" value="1"/>
</dbReference>
<evidence type="ECO:0000256" key="2">
    <source>
        <dbReference type="ARBA" id="ARBA00022679"/>
    </source>
</evidence>
<dbReference type="GO" id="GO:0003723">
    <property type="term" value="F:RNA binding"/>
    <property type="evidence" value="ECO:0007669"/>
    <property type="project" value="InterPro"/>
</dbReference>
<dbReference type="EMBL" id="JAOCKX010000085">
    <property type="protein sequence ID" value="MDH2135067.1"/>
    <property type="molecule type" value="Genomic_DNA"/>
</dbReference>
<dbReference type="PRINTS" id="PR00866">
    <property type="entry name" value="RNADNAPOLMS"/>
</dbReference>